<organism evidence="2 3">
    <name type="scientific">Aphis craccivora</name>
    <name type="common">Cowpea aphid</name>
    <dbReference type="NCBI Taxonomy" id="307492"/>
    <lineage>
        <taxon>Eukaryota</taxon>
        <taxon>Metazoa</taxon>
        <taxon>Ecdysozoa</taxon>
        <taxon>Arthropoda</taxon>
        <taxon>Hexapoda</taxon>
        <taxon>Insecta</taxon>
        <taxon>Pterygota</taxon>
        <taxon>Neoptera</taxon>
        <taxon>Paraneoptera</taxon>
        <taxon>Hemiptera</taxon>
        <taxon>Sternorrhyncha</taxon>
        <taxon>Aphidomorpha</taxon>
        <taxon>Aphidoidea</taxon>
        <taxon>Aphididae</taxon>
        <taxon>Aphidini</taxon>
        <taxon>Aphis</taxon>
        <taxon>Aphis</taxon>
    </lineage>
</organism>
<proteinExistence type="predicted"/>
<comment type="caution">
    <text evidence="2">The sequence shown here is derived from an EMBL/GenBank/DDBJ whole genome shotgun (WGS) entry which is preliminary data.</text>
</comment>
<feature type="domain" description="TTF-type" evidence="1">
    <location>
        <begin position="40"/>
        <end position="125"/>
    </location>
</feature>
<dbReference type="Proteomes" id="UP000478052">
    <property type="component" value="Unassembled WGS sequence"/>
</dbReference>
<dbReference type="InterPro" id="IPR025398">
    <property type="entry name" value="DUF4371"/>
</dbReference>
<evidence type="ECO:0000259" key="1">
    <source>
        <dbReference type="SMART" id="SM00597"/>
    </source>
</evidence>
<dbReference type="OrthoDB" id="6617140at2759"/>
<dbReference type="SMART" id="SM00597">
    <property type="entry name" value="ZnF_TTF"/>
    <property type="match status" value="1"/>
</dbReference>
<feature type="non-terminal residue" evidence="2">
    <location>
        <position position="1"/>
    </location>
</feature>
<dbReference type="AlphaFoldDB" id="A0A6G0VNV4"/>
<dbReference type="SUPFAM" id="SSF53098">
    <property type="entry name" value="Ribonuclease H-like"/>
    <property type="match status" value="1"/>
</dbReference>
<accession>A0A6G0VNV4</accession>
<name>A0A6G0VNV4_APHCR</name>
<feature type="non-terminal residue" evidence="2">
    <location>
        <position position="428"/>
    </location>
</feature>
<evidence type="ECO:0000313" key="3">
    <source>
        <dbReference type="Proteomes" id="UP000478052"/>
    </source>
</evidence>
<dbReference type="PANTHER" id="PTHR45749">
    <property type="match status" value="1"/>
</dbReference>
<dbReference type="InterPro" id="IPR012337">
    <property type="entry name" value="RNaseH-like_sf"/>
</dbReference>
<reference evidence="2 3" key="1">
    <citation type="submission" date="2019-08" db="EMBL/GenBank/DDBJ databases">
        <title>Whole genome of Aphis craccivora.</title>
        <authorList>
            <person name="Voronova N.V."/>
            <person name="Shulinski R.S."/>
            <person name="Bandarenka Y.V."/>
            <person name="Zhorov D.G."/>
            <person name="Warner D."/>
        </authorList>
    </citation>
    <scope>NUCLEOTIDE SEQUENCE [LARGE SCALE GENOMIC DNA]</scope>
    <source>
        <strain evidence="2">180601</strain>
        <tissue evidence="2">Whole Body</tissue>
    </source>
</reference>
<sequence length="428" mass="49066">TNATALKLPVVIEIDDLGDLEMGPKQPKLSIYPKTQFGHQKRSFSCDYFNEYQWLEYSIKKDAAFCFPCRLFSGVGGNEDTWTKNGFNNWQKLCQRLKKHNTALSHMTCITKLSSFYLSKSKGSVVAQLSSAHKEQIRKNRQYISHLIDIVLFLGKQGVAFRGHYENDESINQGNFKELCKLYAKSVPDFENMYTKDTNYSSWRIQNELVDICASSIKEIILNEISTTGFLAIMCDEARSYKEEQLSICVRYAVGLKVFERFLGFIDVSSGQNSTQIYSAIMHYFEEQNINMEIVHIVAQSYDGASVMSGHLNGVQAQVQKRYPAAIYTHCMAHRLNLVVLDLCKSIKSAQKVFNILEATYVHFSRPSKNAELLNIQKQLGLKKGQVMRICDTRWICRYKNCEAIIHNYKSIVAVLQKEVDDQYDKDV</sequence>
<dbReference type="Pfam" id="PF14291">
    <property type="entry name" value="DUF4371"/>
    <property type="match status" value="1"/>
</dbReference>
<keyword evidence="3" id="KW-1185">Reference proteome</keyword>
<protein>
    <submittedName>
        <fullName evidence="2">Zinc finger MYM-type protein 1-like</fullName>
    </submittedName>
</protein>
<dbReference type="EMBL" id="VUJU01013817">
    <property type="protein sequence ID" value="KAF0703603.1"/>
    <property type="molecule type" value="Genomic_DNA"/>
</dbReference>
<dbReference type="InterPro" id="IPR006580">
    <property type="entry name" value="Znf_TTF"/>
</dbReference>
<gene>
    <name evidence="2" type="ORF">FWK35_00033179</name>
</gene>
<evidence type="ECO:0000313" key="2">
    <source>
        <dbReference type="EMBL" id="KAF0703603.1"/>
    </source>
</evidence>
<dbReference type="PANTHER" id="PTHR45749:SF37">
    <property type="entry name" value="OS05G0311600 PROTEIN"/>
    <property type="match status" value="1"/>
</dbReference>